<feature type="compositionally biased region" description="Polar residues" evidence="1">
    <location>
        <begin position="20"/>
        <end position="30"/>
    </location>
</feature>
<reference evidence="2 3" key="1">
    <citation type="journal article" date="2018" name="Evol. Lett.">
        <title>Horizontal gene cluster transfer increased hallucinogenic mushroom diversity.</title>
        <authorList>
            <person name="Reynolds H.T."/>
            <person name="Vijayakumar V."/>
            <person name="Gluck-Thaler E."/>
            <person name="Korotkin H.B."/>
            <person name="Matheny P.B."/>
            <person name="Slot J.C."/>
        </authorList>
    </citation>
    <scope>NUCLEOTIDE SEQUENCE [LARGE SCALE GENOMIC DNA]</scope>
    <source>
        <strain evidence="2 3">2629</strain>
    </source>
</reference>
<proteinExistence type="predicted"/>
<keyword evidence="3" id="KW-1185">Reference proteome</keyword>
<feature type="compositionally biased region" description="Polar residues" evidence="1">
    <location>
        <begin position="277"/>
        <end position="286"/>
    </location>
</feature>
<feature type="compositionally biased region" description="Basic and acidic residues" evidence="1">
    <location>
        <begin position="236"/>
        <end position="276"/>
    </location>
</feature>
<gene>
    <name evidence="2" type="ORF">CVT24_006240</name>
</gene>
<feature type="region of interest" description="Disordered" evidence="1">
    <location>
        <begin position="236"/>
        <end position="286"/>
    </location>
</feature>
<dbReference type="Proteomes" id="UP000284842">
    <property type="component" value="Unassembled WGS sequence"/>
</dbReference>
<name>A0A409YEG9_9AGAR</name>
<feature type="compositionally biased region" description="Low complexity" evidence="1">
    <location>
        <begin position="43"/>
        <end position="64"/>
    </location>
</feature>
<comment type="caution">
    <text evidence="2">The sequence shown here is derived from an EMBL/GenBank/DDBJ whole genome shotgun (WGS) entry which is preliminary data.</text>
</comment>
<dbReference type="EMBL" id="NHTK01001251">
    <property type="protein sequence ID" value="PPR01403.1"/>
    <property type="molecule type" value="Genomic_DNA"/>
</dbReference>
<feature type="region of interest" description="Disordered" evidence="1">
    <location>
        <begin position="329"/>
        <end position="368"/>
    </location>
</feature>
<sequence length="800" mass="88618">MFSVSKLIGRKSRSAKRAATTGSDTPNSRLSVLPDLDKHKTFAEPAPSSLLLSTPPAPVLLPTTDSPPRSTAASLAPEKESPSIPAPTLVNKPTTPEPDVASSKASEDAPNALTDSDVKVPGPDADWAVLDSHSVGTPKKEAEQQVTSLEEKDQAAKIASLESELKEMAAKLQLGEKAFAEKVASLEGEVKALTEKLEADKNTHAEKTASLEGEIQATREKVRVLEEERKALKVQVEEERKGAEAARSRAEEEARRFAEHKKQQAALSEKKDREAQRSTSELTSQIKSLTAEKQQLSQRLTSLEGELETIRGDSKSKVAVITDLRQSAQRRDAEVQQLKEQASQLRASLDEEKARRSEESAKAQRSLAEQRSQMEERLAQFEKEKEAMEVEIGVQREQLAMMETKVLGNGEESNQHQLQNRELKDVIAQQDREINSMRAQLTERMEQIGALENNEDNLINRFIQLQSKVDAVERQNRVMLDQVRQQSDELIVRSSGDGTSVGQISKMILDIRHGPVGGRVEQAVRVIKVLNDEIYQTAACLADSVVNLEKRFVRPAPSDNALSMVVEESLKSVLGTELLKALVDEAPNTGAEYNNFFIQTAFQGCLTACCWRIITSWYPMEWEYGDFLAALYERIRGTGGISKAMQWRRLTQQSCVSSSNSVLSSRLLTYVIQPLEEVMGLSGWAKTVESEQMMQSFHKKLSELVALALQVNNLAATGVVGGRLDPTLVKAGNILDPRLMVDDNTNESEDCASVFSYEAFSRDSEVVCTLALGMRWVEDYTQKEQVFLKPRVLLRSALDG</sequence>
<evidence type="ECO:0000313" key="2">
    <source>
        <dbReference type="EMBL" id="PPR01403.1"/>
    </source>
</evidence>
<dbReference type="OrthoDB" id="3147752at2759"/>
<dbReference type="AlphaFoldDB" id="A0A409YEG9"/>
<dbReference type="InParanoid" id="A0A409YEG9"/>
<protein>
    <submittedName>
        <fullName evidence="2">Uncharacterized protein</fullName>
    </submittedName>
</protein>
<accession>A0A409YEG9</accession>
<feature type="compositionally biased region" description="Basic and acidic residues" evidence="1">
    <location>
        <begin position="348"/>
        <end position="362"/>
    </location>
</feature>
<evidence type="ECO:0000313" key="3">
    <source>
        <dbReference type="Proteomes" id="UP000284842"/>
    </source>
</evidence>
<feature type="compositionally biased region" description="Basic and acidic residues" evidence="1">
    <location>
        <begin position="138"/>
        <end position="151"/>
    </location>
</feature>
<evidence type="ECO:0000256" key="1">
    <source>
        <dbReference type="SAM" id="MobiDB-lite"/>
    </source>
</evidence>
<dbReference type="PANTHER" id="PTHR45615">
    <property type="entry name" value="MYOSIN HEAVY CHAIN, NON-MUSCLE"/>
    <property type="match status" value="1"/>
</dbReference>
<organism evidence="2 3">
    <name type="scientific">Panaeolus cyanescens</name>
    <dbReference type="NCBI Taxonomy" id="181874"/>
    <lineage>
        <taxon>Eukaryota</taxon>
        <taxon>Fungi</taxon>
        <taxon>Dikarya</taxon>
        <taxon>Basidiomycota</taxon>
        <taxon>Agaricomycotina</taxon>
        <taxon>Agaricomycetes</taxon>
        <taxon>Agaricomycetidae</taxon>
        <taxon>Agaricales</taxon>
        <taxon>Agaricineae</taxon>
        <taxon>Galeropsidaceae</taxon>
        <taxon>Panaeolus</taxon>
    </lineage>
</organism>
<dbReference type="PANTHER" id="PTHR45615:SF63">
    <property type="entry name" value="CHROMOSOME UNDETERMINED SCAFFOLD_10, WHOLE GENOME SHOTGUN SEQUENCE"/>
    <property type="match status" value="1"/>
</dbReference>
<feature type="region of interest" description="Disordered" evidence="1">
    <location>
        <begin position="1"/>
        <end position="151"/>
    </location>
</feature>